<evidence type="ECO:0000313" key="1">
    <source>
        <dbReference type="EMBL" id="OBX63941.1"/>
    </source>
</evidence>
<name>A0AA91J9S7_FAUOS</name>
<dbReference type="AlphaFoldDB" id="A0AA91J9S7"/>
<protein>
    <submittedName>
        <fullName evidence="1">Uncharacterized protein</fullName>
    </submittedName>
</protein>
<sequence>MENNSSVLDSDIVKVDKYEPHKIANGKNEVTFFVASDDIDLAELQRYRIQAQTEYLIAITTTNKDYDCLKLADNVILCSLNEVPLIMQAFQRLHSGSGIIGMSWDEVKWAISGNKNIEFLHGVAGGENCVALACEEFISKLQRLSSNYPIKNVMINMFADISFGCEQQDFIIQQIDKNLMVNDATTFYQLSFFHEFDYWKKGEQGCCICMFLVYADKEDDIEPVIIEDDIPMKTTNPTQRVGNSIKEYLRRQQQRNKSES</sequence>
<organism evidence="1">
    <name type="scientific">Faucicola osloensis</name>
    <name type="common">Moraxella osloensis</name>
    <dbReference type="NCBI Taxonomy" id="34062"/>
    <lineage>
        <taxon>Bacteria</taxon>
        <taxon>Pseudomonadati</taxon>
        <taxon>Pseudomonadota</taxon>
        <taxon>Gammaproteobacteria</taxon>
        <taxon>Moraxellales</taxon>
        <taxon>Moraxellaceae</taxon>
        <taxon>Faucicola</taxon>
    </lineage>
</organism>
<reference evidence="1" key="1">
    <citation type="submission" date="2016-06" db="EMBL/GenBank/DDBJ databases">
        <title>Draft genome of Moraxella osloensis CCUG 67237.</title>
        <authorList>
            <person name="Salva-Serra F."/>
            <person name="Engstrom-Jakobsson H."/>
            <person name="Thorell K."/>
            <person name="Gonzales-Siles L."/>
            <person name="Karlsson R."/>
            <person name="Boulund F."/>
            <person name="Engstrand L."/>
            <person name="Kristiansson E."/>
            <person name="Moore E."/>
        </authorList>
    </citation>
    <scope>NUCLEOTIDE SEQUENCE [LARGE SCALE GENOMIC DNA]</scope>
    <source>
        <strain evidence="1">CCUG 67237</strain>
    </source>
</reference>
<dbReference type="EMBL" id="LZMT01000022">
    <property type="protein sequence ID" value="OBX63941.1"/>
    <property type="molecule type" value="Genomic_DNA"/>
</dbReference>
<accession>A0AA91J9S7</accession>
<comment type="caution">
    <text evidence="1">The sequence shown here is derived from an EMBL/GenBank/DDBJ whole genome shotgun (WGS) entry which is preliminary data.</text>
</comment>
<proteinExistence type="predicted"/>
<gene>
    <name evidence="1" type="ORF">A9299_10430</name>
</gene>